<reference evidence="1" key="1">
    <citation type="submission" date="2021-06" db="EMBL/GenBank/DDBJ databases">
        <authorList>
            <person name="Gannon L."/>
            <person name="Redgwell R T."/>
            <person name="Michniewski S."/>
            <person name="Harrison D C."/>
            <person name="Millard A."/>
        </authorList>
    </citation>
    <scope>NUCLEOTIDE SEQUENCE</scope>
</reference>
<protein>
    <submittedName>
        <fullName evidence="1">Uncharacterized protein</fullName>
    </submittedName>
</protein>
<proteinExistence type="predicted"/>
<organism evidence="1">
    <name type="scientific">uncultured marine phage</name>
    <dbReference type="NCBI Taxonomy" id="707152"/>
    <lineage>
        <taxon>Viruses</taxon>
        <taxon>environmental samples</taxon>
    </lineage>
</organism>
<name>A0A8D9FQL1_9VIRU</name>
<dbReference type="EMBL" id="OU342829">
    <property type="protein sequence ID" value="CAG7581491.1"/>
    <property type="molecule type" value="Genomic_DNA"/>
</dbReference>
<evidence type="ECO:0000313" key="1">
    <source>
        <dbReference type="EMBL" id="CAG7581491.1"/>
    </source>
</evidence>
<accession>A0A8D9FQL1</accession>
<sequence>MKLKKIDLTNYIKFYWKRAKQRVEYFSIKIKIMEEGKGLLNNEETAEKFYVKYGESKNVRLVLSYRDGTTQTWYTDSISFDRDTDSEVTEEKPTLSLSTVGDSNLLEEKFDNLNYNLDDENFDLVVNESITTRDQKISRILEIEQFLTTLVIGTRNTEGAYRPAQGDKYQHLRDEMVELRADVFKDKNMYPPSYLVEKTVEETPKKKGPTASVTSD</sequence>
<gene>
    <name evidence="1" type="ORF">SLAVMIC_00868</name>
</gene>